<dbReference type="FunFam" id="1.10.10.10:FF:000050">
    <property type="entry name" value="Cullin 4B"/>
    <property type="match status" value="1"/>
</dbReference>
<dbReference type="InterPro" id="IPR036317">
    <property type="entry name" value="Cullin_homology_sf"/>
</dbReference>
<keyword evidence="2" id="KW-0832">Ubl conjugation</keyword>
<dbReference type="InterPro" id="IPR045093">
    <property type="entry name" value="Cullin"/>
</dbReference>
<feature type="region of interest" description="Disordered" evidence="5">
    <location>
        <begin position="1"/>
        <end position="52"/>
    </location>
</feature>
<dbReference type="Proteomes" id="UP000195557">
    <property type="component" value="Unassembled WGS sequence"/>
</dbReference>
<dbReference type="InterPro" id="IPR016158">
    <property type="entry name" value="Cullin_homology"/>
</dbReference>
<dbReference type="GO" id="GO:0006511">
    <property type="term" value="P:ubiquitin-dependent protein catabolic process"/>
    <property type="evidence" value="ECO:0007669"/>
    <property type="project" value="InterPro"/>
</dbReference>
<accession>A0A1Y5IKQ5</accession>
<dbReference type="SUPFAM" id="SSF75632">
    <property type="entry name" value="Cullin homology domain"/>
    <property type="match status" value="1"/>
</dbReference>
<dbReference type="InterPro" id="IPR059120">
    <property type="entry name" value="Cullin-like_AB"/>
</dbReference>
<dbReference type="InterPro" id="IPR001373">
    <property type="entry name" value="Cullin_N"/>
</dbReference>
<dbReference type="Pfam" id="PF26557">
    <property type="entry name" value="Cullin_AB"/>
    <property type="match status" value="1"/>
</dbReference>
<evidence type="ECO:0000259" key="6">
    <source>
        <dbReference type="PROSITE" id="PS50069"/>
    </source>
</evidence>
<comment type="similarity">
    <text evidence="1 3 4">Belongs to the cullin family.</text>
</comment>
<dbReference type="SUPFAM" id="SSF74788">
    <property type="entry name" value="Cullin repeat-like"/>
    <property type="match status" value="1"/>
</dbReference>
<sequence length="758" mass="86431">MSSSRRGDHSRSAHGEPSPRSNDGRRSAHGAPGTARGLTIKPFKRAPTVPTEFATRARETLREAIRRVQAKEVTGVSHEALYRHVENLCVHRRAAEAFEDFQSGADRRAREVLRGLEGRKIEDSGVFLTKFDETWGDYCAQALTLRSIFLYLDRAQANGGGKSSTLWDVSLRVFHEHLEGTAKSVKGKVVRGLLDLVERERMGEKIDRALAKRVLRALSALGVYQEAFENVFIEASQEFYRKEGNEYSVQTDVSDYLKHCERRLEEEAERCANYLDAGTAKALMRTCEQGLIEAHIGDILDKGFVDLMRQHRLEDLRRLHSLLARMDGLGRLCSAFVTYLKQQGTAIVKDEARDKDMVDRLLTMKTAVDEVVSKSFGRTIADGSNDIFINGVKESFESFINCRQNVPAELIAKYIDSKLKSGSKGLSEEELERTLDKALTLFRYIVGKDVFEVFYKKELSKRLLHGKSASIDAERSMIQKLKAECGSQFTQHLEGMFKDIDLSREIMQSFRQTFENDPIIEMNVNVITAGCWPSYPSVDVKLPEELANLQEKFMSFYLGKHSGRKLTWQNSEGHCVLKARFDGGMKELSVSLFQCVILMLFNDSKKLSYTEIAQKTGMEEKELKRALQSLACAKVRILNKEPKSREINDDDSFEVNTALNERLFRIKVNSIQVKETAEENKQTMERVFQDRQQQIDAAIVRVMKTRKSLTHALLISELMAQLKFPTKASDLKKRIESLIEREYLERDREDAQTYNYLA</sequence>
<dbReference type="AlphaFoldDB" id="A0A1Y5IKQ5"/>
<evidence type="ECO:0000256" key="1">
    <source>
        <dbReference type="ARBA" id="ARBA00006019"/>
    </source>
</evidence>
<dbReference type="Pfam" id="PF00888">
    <property type="entry name" value="Cullin"/>
    <property type="match status" value="1"/>
</dbReference>
<dbReference type="InterPro" id="IPR019559">
    <property type="entry name" value="Cullin_neddylation_domain"/>
</dbReference>
<dbReference type="GO" id="GO:0031625">
    <property type="term" value="F:ubiquitin protein ligase binding"/>
    <property type="evidence" value="ECO:0007669"/>
    <property type="project" value="InterPro"/>
</dbReference>
<dbReference type="InterPro" id="IPR036390">
    <property type="entry name" value="WH_DNA-bd_sf"/>
</dbReference>
<dbReference type="InterPro" id="IPR016157">
    <property type="entry name" value="Cullin_CS"/>
</dbReference>
<dbReference type="FunFam" id="1.20.1310.10:FF:000024">
    <property type="entry name" value="Cullin-4 like"/>
    <property type="match status" value="1"/>
</dbReference>
<evidence type="ECO:0000256" key="5">
    <source>
        <dbReference type="SAM" id="MobiDB-lite"/>
    </source>
</evidence>
<feature type="domain" description="Cullin family profile" evidence="6">
    <location>
        <begin position="406"/>
        <end position="631"/>
    </location>
</feature>
<proteinExistence type="inferred from homology"/>
<dbReference type="SUPFAM" id="SSF46785">
    <property type="entry name" value="Winged helix' DNA-binding domain"/>
    <property type="match status" value="1"/>
</dbReference>
<dbReference type="Gene3D" id="1.10.10.10">
    <property type="entry name" value="Winged helix-like DNA-binding domain superfamily/Winged helix DNA-binding domain"/>
    <property type="match status" value="1"/>
</dbReference>
<dbReference type="eggNOG" id="KOG2167">
    <property type="taxonomic scope" value="Eukaryota"/>
</dbReference>
<dbReference type="GO" id="GO:0031461">
    <property type="term" value="C:cullin-RING ubiquitin ligase complex"/>
    <property type="evidence" value="ECO:0007669"/>
    <property type="project" value="InterPro"/>
</dbReference>
<dbReference type="Gene3D" id="3.30.230.130">
    <property type="entry name" value="Cullin, Chain C, Domain 2"/>
    <property type="match status" value="1"/>
</dbReference>
<evidence type="ECO:0000313" key="7">
    <source>
        <dbReference type="EMBL" id="OUS49247.1"/>
    </source>
</evidence>
<feature type="compositionally biased region" description="Basic and acidic residues" evidence="5">
    <location>
        <begin position="1"/>
        <end position="14"/>
    </location>
</feature>
<dbReference type="InterPro" id="IPR036388">
    <property type="entry name" value="WH-like_DNA-bd_sf"/>
</dbReference>
<dbReference type="SMART" id="SM00182">
    <property type="entry name" value="CULLIN"/>
    <property type="match status" value="1"/>
</dbReference>
<dbReference type="Pfam" id="PF10557">
    <property type="entry name" value="Cullin_Nedd8"/>
    <property type="match status" value="1"/>
</dbReference>
<dbReference type="PROSITE" id="PS01256">
    <property type="entry name" value="CULLIN_1"/>
    <property type="match status" value="1"/>
</dbReference>
<reference evidence="7" key="1">
    <citation type="submission" date="2017-04" db="EMBL/GenBank/DDBJ databases">
        <title>Population genomics of picophytoplankton unveils novel chromosome hypervariability.</title>
        <authorList>
            <consortium name="DOE Joint Genome Institute"/>
            <person name="Blanc-Mathieu R."/>
            <person name="Krasovec M."/>
            <person name="Hebrard M."/>
            <person name="Yau S."/>
            <person name="Desgranges E."/>
            <person name="Martin J."/>
            <person name="Schackwitz W."/>
            <person name="Kuo A."/>
            <person name="Salin G."/>
            <person name="Donnadieu C."/>
            <person name="Desdevises Y."/>
            <person name="Sanchez-Ferandin S."/>
            <person name="Moreau H."/>
            <person name="Rivals E."/>
            <person name="Grigoriev I.V."/>
            <person name="Grimsley N."/>
            <person name="Eyre-Walker A."/>
            <person name="Piganeau G."/>
        </authorList>
    </citation>
    <scope>NUCLEOTIDE SEQUENCE [LARGE SCALE GENOMIC DNA]</scope>
    <source>
        <strain evidence="7">RCC 1115</strain>
    </source>
</reference>
<dbReference type="PROSITE" id="PS50069">
    <property type="entry name" value="CULLIN_2"/>
    <property type="match status" value="1"/>
</dbReference>
<gene>
    <name evidence="7" type="ORF">BE221DRAFT_188499</name>
</gene>
<dbReference type="FunFam" id="3.30.230.130:FF:000001">
    <property type="entry name" value="Cullin 4A"/>
    <property type="match status" value="1"/>
</dbReference>
<protein>
    <submittedName>
        <fullName evidence="7">Putative cullin</fullName>
    </submittedName>
</protein>
<evidence type="ECO:0000256" key="2">
    <source>
        <dbReference type="ARBA" id="ARBA00022843"/>
    </source>
</evidence>
<dbReference type="Gene3D" id="1.20.1310.10">
    <property type="entry name" value="Cullin Repeats"/>
    <property type="match status" value="4"/>
</dbReference>
<organism evidence="7">
    <name type="scientific">Ostreococcus tauri</name>
    <name type="common">Marine green alga</name>
    <dbReference type="NCBI Taxonomy" id="70448"/>
    <lineage>
        <taxon>Eukaryota</taxon>
        <taxon>Viridiplantae</taxon>
        <taxon>Chlorophyta</taxon>
        <taxon>Mamiellophyceae</taxon>
        <taxon>Mamiellales</taxon>
        <taxon>Bathycoccaceae</taxon>
        <taxon>Ostreococcus</taxon>
    </lineage>
</organism>
<dbReference type="PANTHER" id="PTHR11932">
    <property type="entry name" value="CULLIN"/>
    <property type="match status" value="1"/>
</dbReference>
<name>A0A1Y5IKQ5_OSTTA</name>
<dbReference type="SMART" id="SM00884">
    <property type="entry name" value="Cullin_Nedd8"/>
    <property type="match status" value="1"/>
</dbReference>
<dbReference type="InterPro" id="IPR016159">
    <property type="entry name" value="Cullin_repeat-like_dom_sf"/>
</dbReference>
<evidence type="ECO:0000256" key="4">
    <source>
        <dbReference type="RuleBase" id="RU003829"/>
    </source>
</evidence>
<evidence type="ECO:0000256" key="3">
    <source>
        <dbReference type="PROSITE-ProRule" id="PRU00330"/>
    </source>
</evidence>
<dbReference type="FunFam" id="1.20.1310.10:FF:000001">
    <property type="entry name" value="Cullin 3"/>
    <property type="match status" value="1"/>
</dbReference>
<dbReference type="EMBL" id="KZ155771">
    <property type="protein sequence ID" value="OUS49247.1"/>
    <property type="molecule type" value="Genomic_DNA"/>
</dbReference>